<comment type="caution">
    <text evidence="1">The sequence shown here is derived from an EMBL/GenBank/DDBJ whole genome shotgun (WGS) entry which is preliminary data.</text>
</comment>
<protein>
    <submittedName>
        <fullName evidence="1">Uncharacterized protein</fullName>
    </submittedName>
</protein>
<proteinExistence type="predicted"/>
<gene>
    <name evidence="1" type="ORF">CLOSTHATH_01022</name>
</gene>
<dbReference type="EMBL" id="ACIO01000073">
    <property type="protein sequence ID" value="EFD00717.1"/>
    <property type="molecule type" value="Genomic_DNA"/>
</dbReference>
<evidence type="ECO:0000313" key="2">
    <source>
        <dbReference type="Proteomes" id="UP000004968"/>
    </source>
</evidence>
<accession>D3ABP4</accession>
<organism evidence="1 2">
    <name type="scientific">Hungatella hathewayi DSM 13479</name>
    <dbReference type="NCBI Taxonomy" id="566550"/>
    <lineage>
        <taxon>Bacteria</taxon>
        <taxon>Bacillati</taxon>
        <taxon>Bacillota</taxon>
        <taxon>Clostridia</taxon>
        <taxon>Lachnospirales</taxon>
        <taxon>Lachnospiraceae</taxon>
        <taxon>Hungatella</taxon>
    </lineage>
</organism>
<dbReference type="HOGENOM" id="CLU_3290801_0_0_9"/>
<dbReference type="RefSeq" id="WP_006771564.1">
    <property type="nucleotide sequence ID" value="NZ_GG667616.1"/>
</dbReference>
<reference evidence="1 2" key="1">
    <citation type="submission" date="2010-01" db="EMBL/GenBank/DDBJ databases">
        <authorList>
            <person name="Weinstock G."/>
            <person name="Sodergren E."/>
            <person name="Clifton S."/>
            <person name="Fulton L."/>
            <person name="Fulton B."/>
            <person name="Courtney L."/>
            <person name="Fronick C."/>
            <person name="Harrison M."/>
            <person name="Strong C."/>
            <person name="Farmer C."/>
            <person name="Delahaunty K."/>
            <person name="Markovic C."/>
            <person name="Hall O."/>
            <person name="Minx P."/>
            <person name="Tomlinson C."/>
            <person name="Mitreva M."/>
            <person name="Nelson J."/>
            <person name="Hou S."/>
            <person name="Wollam A."/>
            <person name="Pepin K.H."/>
            <person name="Johnson M."/>
            <person name="Bhonagiri V."/>
            <person name="Nash W.E."/>
            <person name="Warren W."/>
            <person name="Chinwalla A."/>
            <person name="Mardis E.R."/>
            <person name="Wilson R.K."/>
        </authorList>
    </citation>
    <scope>NUCLEOTIDE SEQUENCE [LARGE SCALE GENOMIC DNA]</scope>
    <source>
        <strain evidence="1 2">DSM 13479</strain>
    </source>
</reference>
<dbReference type="Proteomes" id="UP000004968">
    <property type="component" value="Unassembled WGS sequence"/>
</dbReference>
<dbReference type="GeneID" id="93152957"/>
<evidence type="ECO:0000313" key="1">
    <source>
        <dbReference type="EMBL" id="EFD00717.1"/>
    </source>
</evidence>
<sequence>MNFYETPAGKMFKSGFCTATQLIFAGLLEPAGKESENEDT</sequence>
<dbReference type="AlphaFoldDB" id="D3ABP4"/>
<name>D3ABP4_9FIRM</name>